<dbReference type="GO" id="GO:0005763">
    <property type="term" value="C:mitochondrial small ribosomal subunit"/>
    <property type="evidence" value="ECO:0007669"/>
    <property type="project" value="InterPro"/>
</dbReference>
<sequence>MAVTRRLHKYYTVSFLKKWYVSHQRLCSWFSEIAAKIVKKEEVEEESHANSVLCWFTTDSVQSYNLSFVSGMASKAVRLLGRCLPFFPGKSIPNATRVQIRELELDETINMYFPKDTTFFAHDPGQVCKPGDIVLISSLPQKLTPLIEHEVLKVVYPFGDITDPITGKKVMNAMYREDIEFISEMYGKNEKGFDYENAPERGWQEDKKDFSHKQSYRRFQVYDKEDKQPYAVDY</sequence>
<dbReference type="PANTHER" id="PTHR24088:SF0">
    <property type="entry name" value="SMALL RIBOSOMAL SUBUNIT PROTEIN US17M"/>
    <property type="match status" value="1"/>
</dbReference>
<evidence type="ECO:0008006" key="3">
    <source>
        <dbReference type="Google" id="ProtNLM"/>
    </source>
</evidence>
<evidence type="ECO:0000313" key="1">
    <source>
        <dbReference type="EMBL" id="CAB3366113.1"/>
    </source>
</evidence>
<comment type="caution">
    <text evidence="1">The sequence shown here is derived from an EMBL/GenBank/DDBJ whole genome shotgun (WGS) entry which is preliminary data.</text>
</comment>
<accession>A0A8S1CLF8</accession>
<dbReference type="AlphaFoldDB" id="A0A8S1CLF8"/>
<dbReference type="Proteomes" id="UP000494165">
    <property type="component" value="Unassembled WGS sequence"/>
</dbReference>
<dbReference type="Gene3D" id="2.40.50.140">
    <property type="entry name" value="Nucleic acid-binding proteins"/>
    <property type="match status" value="1"/>
</dbReference>
<dbReference type="SUPFAM" id="SSF50249">
    <property type="entry name" value="Nucleic acid-binding proteins"/>
    <property type="match status" value="1"/>
</dbReference>
<dbReference type="InterPro" id="IPR012340">
    <property type="entry name" value="NA-bd_OB-fold"/>
</dbReference>
<dbReference type="InterPro" id="IPR039193">
    <property type="entry name" value="Ribosomal_uS17m_metazoa"/>
</dbReference>
<protein>
    <recommendedName>
        <fullName evidence="3">Ribosomal protein S17</fullName>
    </recommendedName>
</protein>
<dbReference type="EMBL" id="CADEPI010000023">
    <property type="protein sequence ID" value="CAB3366113.1"/>
    <property type="molecule type" value="Genomic_DNA"/>
</dbReference>
<evidence type="ECO:0000313" key="2">
    <source>
        <dbReference type="Proteomes" id="UP000494165"/>
    </source>
</evidence>
<dbReference type="GO" id="GO:0003735">
    <property type="term" value="F:structural constituent of ribosome"/>
    <property type="evidence" value="ECO:0007669"/>
    <property type="project" value="InterPro"/>
</dbReference>
<gene>
    <name evidence="1" type="ORF">CLODIP_2_CD16153</name>
</gene>
<organism evidence="1 2">
    <name type="scientific">Cloeon dipterum</name>
    <dbReference type="NCBI Taxonomy" id="197152"/>
    <lineage>
        <taxon>Eukaryota</taxon>
        <taxon>Metazoa</taxon>
        <taxon>Ecdysozoa</taxon>
        <taxon>Arthropoda</taxon>
        <taxon>Hexapoda</taxon>
        <taxon>Insecta</taxon>
        <taxon>Pterygota</taxon>
        <taxon>Palaeoptera</taxon>
        <taxon>Ephemeroptera</taxon>
        <taxon>Pisciforma</taxon>
        <taxon>Baetidae</taxon>
        <taxon>Cloeon</taxon>
    </lineage>
</organism>
<dbReference type="PANTHER" id="PTHR24088">
    <property type="entry name" value="28S RIBOSOMAL PROTEIN S17, MITOCHONDRIAL"/>
    <property type="match status" value="1"/>
</dbReference>
<reference evidence="1 2" key="1">
    <citation type="submission" date="2020-04" db="EMBL/GenBank/DDBJ databases">
        <authorList>
            <person name="Alioto T."/>
            <person name="Alioto T."/>
            <person name="Gomez Garrido J."/>
        </authorList>
    </citation>
    <scope>NUCLEOTIDE SEQUENCE [LARGE SCALE GENOMIC DNA]</scope>
</reference>
<proteinExistence type="predicted"/>
<name>A0A8S1CLF8_9INSE</name>
<keyword evidence="2" id="KW-1185">Reference proteome</keyword>
<dbReference type="OrthoDB" id="274752at2759"/>
<dbReference type="GO" id="GO:0032543">
    <property type="term" value="P:mitochondrial translation"/>
    <property type="evidence" value="ECO:0007669"/>
    <property type="project" value="TreeGrafter"/>
</dbReference>